<sequence>MSHMLLEILAEETLKGNKPSSTFKAESFVKVATKISQKFNVQCEPKYVGNHLKTVKKEWGIITKLKNKIGMIAMTIIVGKDMATRNYAKSYADVNLEENAEEQSISIENEGEYEETSKEKETSSSSAHKQGCQFRFDDGVEKLSKKIADVVFAIQNLSKNQLDVNELYTKVMKIEGFDEITLGDAFDHLVQHEMLAKAFMTKNANFRKIWVQNFVNQHYYRPDC</sequence>
<comment type="caution">
    <text evidence="1">The sequence shown here is derived from an EMBL/GenBank/DDBJ whole genome shotgun (WGS) entry which is preliminary data.</text>
</comment>
<organism evidence="1 2">
    <name type="scientific">Populus trichocarpa</name>
    <name type="common">Western balsam poplar</name>
    <name type="synonym">Populus balsamifera subsp. trichocarpa</name>
    <dbReference type="NCBI Taxonomy" id="3694"/>
    <lineage>
        <taxon>Eukaryota</taxon>
        <taxon>Viridiplantae</taxon>
        <taxon>Streptophyta</taxon>
        <taxon>Embryophyta</taxon>
        <taxon>Tracheophyta</taxon>
        <taxon>Spermatophyta</taxon>
        <taxon>Magnoliopsida</taxon>
        <taxon>eudicotyledons</taxon>
        <taxon>Gunneridae</taxon>
        <taxon>Pentapetalae</taxon>
        <taxon>rosids</taxon>
        <taxon>fabids</taxon>
        <taxon>Malpighiales</taxon>
        <taxon>Salicaceae</taxon>
        <taxon>Saliceae</taxon>
        <taxon>Populus</taxon>
    </lineage>
</organism>
<proteinExistence type="predicted"/>
<gene>
    <name evidence="1" type="ORF">POPTR_004G108960v4</name>
</gene>
<evidence type="ECO:0000313" key="1">
    <source>
        <dbReference type="EMBL" id="KAI9396309.1"/>
    </source>
</evidence>
<keyword evidence="2" id="KW-1185">Reference proteome</keyword>
<dbReference type="Proteomes" id="UP000006729">
    <property type="component" value="Chromosome 4"/>
</dbReference>
<protein>
    <submittedName>
        <fullName evidence="1">Uncharacterized protein</fullName>
    </submittedName>
</protein>
<evidence type="ECO:0000313" key="2">
    <source>
        <dbReference type="Proteomes" id="UP000006729"/>
    </source>
</evidence>
<reference evidence="1 2" key="1">
    <citation type="journal article" date="2006" name="Science">
        <title>The genome of black cottonwood, Populus trichocarpa (Torr. &amp; Gray).</title>
        <authorList>
            <person name="Tuskan G.A."/>
            <person name="Difazio S."/>
            <person name="Jansson S."/>
            <person name="Bohlmann J."/>
            <person name="Grigoriev I."/>
            <person name="Hellsten U."/>
            <person name="Putnam N."/>
            <person name="Ralph S."/>
            <person name="Rombauts S."/>
            <person name="Salamov A."/>
            <person name="Schein J."/>
            <person name="Sterck L."/>
            <person name="Aerts A."/>
            <person name="Bhalerao R.R."/>
            <person name="Bhalerao R.P."/>
            <person name="Blaudez D."/>
            <person name="Boerjan W."/>
            <person name="Brun A."/>
            <person name="Brunner A."/>
            <person name="Busov V."/>
            <person name="Campbell M."/>
            <person name="Carlson J."/>
            <person name="Chalot M."/>
            <person name="Chapman J."/>
            <person name="Chen G.L."/>
            <person name="Cooper D."/>
            <person name="Coutinho P.M."/>
            <person name="Couturier J."/>
            <person name="Covert S."/>
            <person name="Cronk Q."/>
            <person name="Cunningham R."/>
            <person name="Davis J."/>
            <person name="Degroeve S."/>
            <person name="Dejardin A."/>
            <person name="Depamphilis C."/>
            <person name="Detter J."/>
            <person name="Dirks B."/>
            <person name="Dubchak I."/>
            <person name="Duplessis S."/>
            <person name="Ehlting J."/>
            <person name="Ellis B."/>
            <person name="Gendler K."/>
            <person name="Goodstein D."/>
            <person name="Gribskov M."/>
            <person name="Grimwood J."/>
            <person name="Groover A."/>
            <person name="Gunter L."/>
            <person name="Hamberger B."/>
            <person name="Heinze B."/>
            <person name="Helariutta Y."/>
            <person name="Henrissat B."/>
            <person name="Holligan D."/>
            <person name="Holt R."/>
            <person name="Huang W."/>
            <person name="Islam-Faridi N."/>
            <person name="Jones S."/>
            <person name="Jones-Rhoades M."/>
            <person name="Jorgensen R."/>
            <person name="Joshi C."/>
            <person name="Kangasjarvi J."/>
            <person name="Karlsson J."/>
            <person name="Kelleher C."/>
            <person name="Kirkpatrick R."/>
            <person name="Kirst M."/>
            <person name="Kohler A."/>
            <person name="Kalluri U."/>
            <person name="Larimer F."/>
            <person name="Leebens-Mack J."/>
            <person name="Leple J.C."/>
            <person name="Locascio P."/>
            <person name="Lou Y."/>
            <person name="Lucas S."/>
            <person name="Martin F."/>
            <person name="Montanini B."/>
            <person name="Napoli C."/>
            <person name="Nelson D.R."/>
            <person name="Nelson C."/>
            <person name="Nieminen K."/>
            <person name="Nilsson O."/>
            <person name="Pereda V."/>
            <person name="Peter G."/>
            <person name="Philippe R."/>
            <person name="Pilate G."/>
            <person name="Poliakov A."/>
            <person name="Razumovskaya J."/>
            <person name="Richardson P."/>
            <person name="Rinaldi C."/>
            <person name="Ritland K."/>
            <person name="Rouze P."/>
            <person name="Ryaboy D."/>
            <person name="Schmutz J."/>
            <person name="Schrader J."/>
            <person name="Segerman B."/>
            <person name="Shin H."/>
            <person name="Siddiqui A."/>
            <person name="Sterky F."/>
            <person name="Terry A."/>
            <person name="Tsai C.J."/>
            <person name="Uberbacher E."/>
            <person name="Unneberg P."/>
            <person name="Vahala J."/>
            <person name="Wall K."/>
            <person name="Wessler S."/>
            <person name="Yang G."/>
            <person name="Yin T."/>
            <person name="Douglas C."/>
            <person name="Marra M."/>
            <person name="Sandberg G."/>
            <person name="Van de Peer Y."/>
            <person name="Rokhsar D."/>
        </authorList>
    </citation>
    <scope>NUCLEOTIDE SEQUENCE [LARGE SCALE GENOMIC DNA]</scope>
    <source>
        <strain evidence="2">cv. Nisqually</strain>
    </source>
</reference>
<accession>A0ACC0T438</accession>
<name>A0ACC0T438_POPTR</name>
<dbReference type="EMBL" id="CM009293">
    <property type="protein sequence ID" value="KAI9396309.1"/>
    <property type="molecule type" value="Genomic_DNA"/>
</dbReference>